<gene>
    <name evidence="5" type="ORF">C7B64_20885</name>
</gene>
<dbReference type="SUPFAM" id="SSF47413">
    <property type="entry name" value="lambda repressor-like DNA-binding domains"/>
    <property type="match status" value="1"/>
</dbReference>
<dbReference type="EMBL" id="PVWJ01000145">
    <property type="protein sequence ID" value="PSB00947.1"/>
    <property type="molecule type" value="Genomic_DNA"/>
</dbReference>
<dbReference type="CDD" id="cd00093">
    <property type="entry name" value="HTH_XRE"/>
    <property type="match status" value="1"/>
</dbReference>
<evidence type="ECO:0000313" key="6">
    <source>
        <dbReference type="Proteomes" id="UP000238762"/>
    </source>
</evidence>
<dbReference type="PANTHER" id="PTHR36511">
    <property type="entry name" value="MERR FAMILY BACTERIAL REGULATORY PROTEIN"/>
    <property type="match status" value="1"/>
</dbReference>
<dbReference type="InterPro" id="IPR010982">
    <property type="entry name" value="Lambda_DNA-bd_dom_sf"/>
</dbReference>
<reference evidence="5 6" key="2">
    <citation type="submission" date="2018-03" db="EMBL/GenBank/DDBJ databases">
        <title>The ancient ancestry and fast evolution of plastids.</title>
        <authorList>
            <person name="Moore K.R."/>
            <person name="Magnabosco C."/>
            <person name="Momper L."/>
            <person name="Gold D.A."/>
            <person name="Bosak T."/>
            <person name="Fournier G.P."/>
        </authorList>
    </citation>
    <scope>NUCLEOTIDE SEQUENCE [LARGE SCALE GENOMIC DNA]</scope>
    <source>
        <strain evidence="5 6">CCAP 1448/3</strain>
    </source>
</reference>
<protein>
    <submittedName>
        <fullName evidence="5">Transcriptional regulator</fullName>
    </submittedName>
</protein>
<dbReference type="InterPro" id="IPR001387">
    <property type="entry name" value="Cro/C1-type_HTH"/>
</dbReference>
<dbReference type="RefSeq" id="WP_106291004.1">
    <property type="nucleotide sequence ID" value="NZ_CAWNTC010000183.1"/>
</dbReference>
<dbReference type="Proteomes" id="UP000238762">
    <property type="component" value="Unassembled WGS sequence"/>
</dbReference>
<evidence type="ECO:0000256" key="1">
    <source>
        <dbReference type="ARBA" id="ARBA00023015"/>
    </source>
</evidence>
<organism evidence="5 6">
    <name type="scientific">Merismopedia glauca CCAP 1448/3</name>
    <dbReference type="NCBI Taxonomy" id="1296344"/>
    <lineage>
        <taxon>Bacteria</taxon>
        <taxon>Bacillati</taxon>
        <taxon>Cyanobacteriota</taxon>
        <taxon>Cyanophyceae</taxon>
        <taxon>Synechococcales</taxon>
        <taxon>Merismopediaceae</taxon>
        <taxon>Merismopedia</taxon>
    </lineage>
</organism>
<comment type="caution">
    <text evidence="5">The sequence shown here is derived from an EMBL/GenBank/DDBJ whole genome shotgun (WGS) entry which is preliminary data.</text>
</comment>
<evidence type="ECO:0000313" key="5">
    <source>
        <dbReference type="EMBL" id="PSB00947.1"/>
    </source>
</evidence>
<dbReference type="Gene3D" id="1.10.260.40">
    <property type="entry name" value="lambda repressor-like DNA-binding domains"/>
    <property type="match status" value="1"/>
</dbReference>
<feature type="domain" description="HTH cro/C1-type" evidence="4">
    <location>
        <begin position="48"/>
        <end position="91"/>
    </location>
</feature>
<name>A0A2T1BYF1_9CYAN</name>
<dbReference type="PROSITE" id="PS50943">
    <property type="entry name" value="HTH_CROC1"/>
    <property type="match status" value="1"/>
</dbReference>
<keyword evidence="2" id="KW-0238">DNA-binding</keyword>
<keyword evidence="6" id="KW-1185">Reference proteome</keyword>
<dbReference type="GO" id="GO:0003677">
    <property type="term" value="F:DNA binding"/>
    <property type="evidence" value="ECO:0007669"/>
    <property type="project" value="UniProtKB-KW"/>
</dbReference>
<evidence type="ECO:0000256" key="2">
    <source>
        <dbReference type="ARBA" id="ARBA00023125"/>
    </source>
</evidence>
<keyword evidence="1" id="KW-0805">Transcription regulation</keyword>
<proteinExistence type="predicted"/>
<dbReference type="PANTHER" id="PTHR36511:SF3">
    <property type="entry name" value="ANTITOXIN HIGA-2"/>
    <property type="match status" value="1"/>
</dbReference>
<accession>A0A2T1BYF1</accession>
<dbReference type="Pfam" id="PF01381">
    <property type="entry name" value="HTH_3"/>
    <property type="match status" value="1"/>
</dbReference>
<dbReference type="InterPro" id="IPR052359">
    <property type="entry name" value="HTH-type_reg/antitoxin"/>
</dbReference>
<sequence>MKKKSPIMEAIYEDVKGLHAHGLIDKVTMRRFDARRLPRIEPLSPEQIKDLREKSQVSQSVFALILNTSVSTVQKWEIGRKRPSGSALKLLHLINDKGLDWVL</sequence>
<keyword evidence="3" id="KW-0804">Transcription</keyword>
<evidence type="ECO:0000259" key="4">
    <source>
        <dbReference type="PROSITE" id="PS50943"/>
    </source>
</evidence>
<dbReference type="AlphaFoldDB" id="A0A2T1BYF1"/>
<reference evidence="5 6" key="1">
    <citation type="submission" date="2018-02" db="EMBL/GenBank/DDBJ databases">
        <authorList>
            <person name="Cohen D.B."/>
            <person name="Kent A.D."/>
        </authorList>
    </citation>
    <scope>NUCLEOTIDE SEQUENCE [LARGE SCALE GENOMIC DNA]</scope>
    <source>
        <strain evidence="5 6">CCAP 1448/3</strain>
    </source>
</reference>
<dbReference type="OrthoDB" id="9799384at2"/>
<evidence type="ECO:0000256" key="3">
    <source>
        <dbReference type="ARBA" id="ARBA00023163"/>
    </source>
</evidence>
<dbReference type="SMART" id="SM00530">
    <property type="entry name" value="HTH_XRE"/>
    <property type="match status" value="1"/>
</dbReference>